<dbReference type="Proteomes" id="UP001296706">
    <property type="component" value="Unassembled WGS sequence"/>
</dbReference>
<dbReference type="PANTHER" id="PTHR35446">
    <property type="entry name" value="SI:CH211-175M2.5"/>
    <property type="match status" value="1"/>
</dbReference>
<name>A0ABX1RDC9_9PSEU</name>
<protein>
    <recommendedName>
        <fullName evidence="1">Carboxymuconolactone decarboxylase-like domain-containing protein</fullName>
    </recommendedName>
</protein>
<dbReference type="SUPFAM" id="SSF69118">
    <property type="entry name" value="AhpD-like"/>
    <property type="match status" value="1"/>
</dbReference>
<dbReference type="RefSeq" id="WP_169395873.1">
    <property type="nucleotide sequence ID" value="NZ_BAAAJH010000013.1"/>
</dbReference>
<evidence type="ECO:0000313" key="2">
    <source>
        <dbReference type="EMBL" id="NMH77796.1"/>
    </source>
</evidence>
<keyword evidence="3" id="KW-1185">Reference proteome</keyword>
<evidence type="ECO:0000259" key="1">
    <source>
        <dbReference type="Pfam" id="PF02627"/>
    </source>
</evidence>
<proteinExistence type="predicted"/>
<dbReference type="Pfam" id="PF02627">
    <property type="entry name" value="CMD"/>
    <property type="match status" value="1"/>
</dbReference>
<gene>
    <name evidence="2" type="ORF">HF577_11970</name>
</gene>
<dbReference type="EMBL" id="JAAXKY010000030">
    <property type="protein sequence ID" value="NMH77796.1"/>
    <property type="molecule type" value="Genomic_DNA"/>
</dbReference>
<dbReference type="Gene3D" id="1.20.1290.10">
    <property type="entry name" value="AhpD-like"/>
    <property type="match status" value="1"/>
</dbReference>
<reference evidence="2 3" key="1">
    <citation type="submission" date="2020-04" db="EMBL/GenBank/DDBJ databases">
        <authorList>
            <person name="Klaysubun C."/>
            <person name="Duangmal K."/>
            <person name="Lipun K."/>
        </authorList>
    </citation>
    <scope>NUCLEOTIDE SEQUENCE [LARGE SCALE GENOMIC DNA]</scope>
    <source>
        <strain evidence="2 3">JCM 11839</strain>
    </source>
</reference>
<dbReference type="PANTHER" id="PTHR35446:SF2">
    <property type="entry name" value="CARBOXYMUCONOLACTONE DECARBOXYLASE-LIKE DOMAIN-CONTAINING PROTEIN"/>
    <property type="match status" value="1"/>
</dbReference>
<comment type="caution">
    <text evidence="2">The sequence shown here is derived from an EMBL/GenBank/DDBJ whole genome shotgun (WGS) entry which is preliminary data.</text>
</comment>
<organism evidence="2 3">
    <name type="scientific">Pseudonocardia xinjiangensis</name>
    <dbReference type="NCBI Taxonomy" id="75289"/>
    <lineage>
        <taxon>Bacteria</taxon>
        <taxon>Bacillati</taxon>
        <taxon>Actinomycetota</taxon>
        <taxon>Actinomycetes</taxon>
        <taxon>Pseudonocardiales</taxon>
        <taxon>Pseudonocardiaceae</taxon>
        <taxon>Pseudonocardia</taxon>
    </lineage>
</organism>
<dbReference type="InterPro" id="IPR003779">
    <property type="entry name" value="CMD-like"/>
</dbReference>
<accession>A0ABX1RDC9</accession>
<feature type="domain" description="Carboxymuconolactone decarboxylase-like" evidence="1">
    <location>
        <begin position="41"/>
        <end position="124"/>
    </location>
</feature>
<sequence>MALIDYPDLHTLDPENRRAIDRFTEEQGRPTLLRMMLAYSPPAQEAMDSLYHPVVENGRLSRRLKESLFVAASDARKCAYCAGGHSRFLVNEFGYSEDAVRAMRGGTESEAWTDAELALVRVVRSAAAEPGSVTEDDFAALRGAGWSDAEIVEGLIMACHAGWTNTVAQALHLEDDLVTPEFDGYF</sequence>
<dbReference type="InterPro" id="IPR029032">
    <property type="entry name" value="AhpD-like"/>
</dbReference>
<evidence type="ECO:0000313" key="3">
    <source>
        <dbReference type="Proteomes" id="UP001296706"/>
    </source>
</evidence>